<dbReference type="InterPro" id="IPR011990">
    <property type="entry name" value="TPR-like_helical_dom_sf"/>
</dbReference>
<evidence type="ECO:0000313" key="2">
    <source>
        <dbReference type="EMBL" id="TYR64285.1"/>
    </source>
</evidence>
<comment type="caution">
    <text evidence="2">The sequence shown here is derived from an EMBL/GenBank/DDBJ whole genome shotgun (WGS) entry which is preliminary data.</text>
</comment>
<dbReference type="InterPro" id="IPR024983">
    <property type="entry name" value="CHAT_dom"/>
</dbReference>
<evidence type="ECO:0000259" key="1">
    <source>
        <dbReference type="Pfam" id="PF12770"/>
    </source>
</evidence>
<evidence type="ECO:0000313" key="3">
    <source>
        <dbReference type="Proteomes" id="UP000323242"/>
    </source>
</evidence>
<protein>
    <submittedName>
        <fullName evidence="2">CHAT domain-containing protein</fullName>
    </submittedName>
</protein>
<dbReference type="RefSeq" id="WP_148902420.1">
    <property type="nucleotide sequence ID" value="NZ_VSZQ01000052.1"/>
</dbReference>
<dbReference type="EMBL" id="VSZQ01000052">
    <property type="protein sequence ID" value="TYR64285.1"/>
    <property type="molecule type" value="Genomic_DNA"/>
</dbReference>
<sequence length="1000" mass="108692">MAPVDEPGSVLEQFGAVQMFTALFTHTADVTCLTEAVETARVIVRAVPSGHEQREGMLLGLSTTLRLGYQWLGEISDLTEAETALRGAIATDSPTAPWRNAALVELCRVQRLLYTETGDPNPLDEAIDLARSGLGATTLNQEDQARLRLELGHALLSDHERTGDMAQLREALDVAQKLGSENSAGGSDFPSGLCLHAEALGAQFRRTGDLPTLRQAVDAARDAIAASNPPHLHRAAHEILLVDLLCLLAESIGDQALAHEAVRLGGEALKSLEPGDPQRASGLSSLSRAYVYLAGLSDDREMMLKGARSAQESLKATPYRHTRYVARLTDLIGALMSIYRRSARREFLDRAVHAARNAVASTPADHPERARVLSNLCIVWEAAAKAGITGLDLSSAVKFARNALVSTPPDHPDRATLMMNLADVLTLQDAQTGESNSLTAALSAYSNVARMESVSPTARVVAAQRAASLNLRNGRRHQAMAMIETAVGLVPHIALRDVDRASREHRFRVTHGLAATAAATAIAVGDPARAVELLEQTRGLVLAGTLDTRSDITELRALAPDLVEPFNELRRTVNLLDHESTEIADLLPSAQRAARQRGLEGRRAELNSKWEQLLDSIRSRNGLEFFLQPQPMGKLRAQAANGPIIYITVHEERGYALVLANDPDQPVRLLELPSGATAPAVDEQVAKLREARADAADRLIRRRKMAQRHILEVLDWTWHAIAEPVLRGLGHATDVSEMNSWPRVWWCPVGLTGFLPLHAAGCHCPGGRGDAVMDRVISSYTPTVRALAHLRQRDSEGACSSVVVAVPDAPECPPLNAADREARAVRDLVPGAAVLPWNGTRTSHESVINALRSHHLAHLACHAVADWTDPSSSRLILHDHLVKPLKLHDLTRLDLQFAQLAYLSACSTTENNPMQVDEATQLTAAFQLAGYRHVIGTLWPIADDAAEEIARAFYRELTSEGTAQPTPDRAAEAIHRAIRLQRDQSPHLPTRWAAHVHYGV</sequence>
<reference evidence="2 3" key="1">
    <citation type="submission" date="2019-08" db="EMBL/GenBank/DDBJ databases">
        <title>Draft genome for granaticin producer strain Streptomyces parvus C05.</title>
        <authorList>
            <person name="Gonzalez-Pimentel J.L."/>
        </authorList>
    </citation>
    <scope>NUCLEOTIDE SEQUENCE [LARGE SCALE GENOMIC DNA]</scope>
    <source>
        <strain evidence="2 3">C05</strain>
    </source>
</reference>
<accession>A0A5D4JIY7</accession>
<proteinExistence type="predicted"/>
<gene>
    <name evidence="2" type="ORF">FY004_12250</name>
</gene>
<dbReference type="Gene3D" id="1.25.40.10">
    <property type="entry name" value="Tetratricopeptide repeat domain"/>
    <property type="match status" value="1"/>
</dbReference>
<organism evidence="2 3">
    <name type="scientific">Streptomyces parvus</name>
    <dbReference type="NCBI Taxonomy" id="66428"/>
    <lineage>
        <taxon>Bacteria</taxon>
        <taxon>Bacillati</taxon>
        <taxon>Actinomycetota</taxon>
        <taxon>Actinomycetes</taxon>
        <taxon>Kitasatosporales</taxon>
        <taxon>Streptomycetaceae</taxon>
        <taxon>Streptomyces</taxon>
    </lineage>
</organism>
<dbReference type="Proteomes" id="UP000323242">
    <property type="component" value="Unassembled WGS sequence"/>
</dbReference>
<name>A0A5D4JIY7_9ACTN</name>
<keyword evidence="3" id="KW-1185">Reference proteome</keyword>
<feature type="domain" description="CHAT" evidence="1">
    <location>
        <begin position="714"/>
        <end position="999"/>
    </location>
</feature>
<dbReference type="Pfam" id="PF12770">
    <property type="entry name" value="CHAT"/>
    <property type="match status" value="1"/>
</dbReference>
<dbReference type="AlphaFoldDB" id="A0A5D4JIY7"/>